<proteinExistence type="predicted"/>
<evidence type="ECO:0000313" key="3">
    <source>
        <dbReference type="Proteomes" id="UP000007266"/>
    </source>
</evidence>
<dbReference type="KEGG" id="tca:103313908"/>
<dbReference type="OrthoDB" id="10415965at2759"/>
<reference evidence="2 3" key="2">
    <citation type="journal article" date="2010" name="Nucleic Acids Res.">
        <title>BeetleBase in 2010: revisions to provide comprehensive genomic information for Tribolium castaneum.</title>
        <authorList>
            <person name="Kim H.S."/>
            <person name="Murphy T."/>
            <person name="Xia J."/>
            <person name="Caragea D."/>
            <person name="Park Y."/>
            <person name="Beeman R.W."/>
            <person name="Lorenzen M.D."/>
            <person name="Butcher S."/>
            <person name="Manak J.R."/>
            <person name="Brown S.J."/>
        </authorList>
    </citation>
    <scope>GENOME REANNOTATION</scope>
    <source>
        <strain evidence="2 3">Georgia GA2</strain>
    </source>
</reference>
<name>A0A139WFD1_TRICA</name>
<evidence type="ECO:0000313" key="2">
    <source>
        <dbReference type="EMBL" id="KYB26626.1"/>
    </source>
</evidence>
<dbReference type="AlphaFoldDB" id="A0A139WFD1"/>
<gene>
    <name evidence="2" type="primary">AUGUSTUS-3.0.2_34767</name>
    <name evidence="2" type="ORF">TcasGA2_TC034767</name>
</gene>
<organism evidence="2 3">
    <name type="scientific">Tribolium castaneum</name>
    <name type="common">Red flour beetle</name>
    <dbReference type="NCBI Taxonomy" id="7070"/>
    <lineage>
        <taxon>Eukaryota</taxon>
        <taxon>Metazoa</taxon>
        <taxon>Ecdysozoa</taxon>
        <taxon>Arthropoda</taxon>
        <taxon>Hexapoda</taxon>
        <taxon>Insecta</taxon>
        <taxon>Pterygota</taxon>
        <taxon>Neoptera</taxon>
        <taxon>Endopterygota</taxon>
        <taxon>Coleoptera</taxon>
        <taxon>Polyphaga</taxon>
        <taxon>Cucujiformia</taxon>
        <taxon>Tenebrionidae</taxon>
        <taxon>Tenebrionidae incertae sedis</taxon>
        <taxon>Tribolium</taxon>
    </lineage>
</organism>
<protein>
    <submittedName>
        <fullName evidence="2">Uncharacterized protein</fullName>
    </submittedName>
</protein>
<keyword evidence="3" id="KW-1185">Reference proteome</keyword>
<dbReference type="EMBL" id="KQ971352">
    <property type="protein sequence ID" value="KYB26626.1"/>
    <property type="molecule type" value="Genomic_DNA"/>
</dbReference>
<sequence length="122" mass="13999">MSFLEDHSYGSLPQIKREIDKSPSPVPDLNIKLECESHSGDSRASPLFTEVPNDQVFAQTFLKQEVDADENSHSEDELQKACIVQACLKLLDSSSSDDDELLLYWMLCKNRKKNLRKRRRIS</sequence>
<reference evidence="2 3" key="1">
    <citation type="journal article" date="2008" name="Nature">
        <title>The genome of the model beetle and pest Tribolium castaneum.</title>
        <authorList>
            <consortium name="Tribolium Genome Sequencing Consortium"/>
            <person name="Richards S."/>
            <person name="Gibbs R.A."/>
            <person name="Weinstock G.M."/>
            <person name="Brown S.J."/>
            <person name="Denell R."/>
            <person name="Beeman R.W."/>
            <person name="Gibbs R."/>
            <person name="Beeman R.W."/>
            <person name="Brown S.J."/>
            <person name="Bucher G."/>
            <person name="Friedrich M."/>
            <person name="Grimmelikhuijzen C.J."/>
            <person name="Klingler M."/>
            <person name="Lorenzen M."/>
            <person name="Richards S."/>
            <person name="Roth S."/>
            <person name="Schroder R."/>
            <person name="Tautz D."/>
            <person name="Zdobnov E.M."/>
            <person name="Muzny D."/>
            <person name="Gibbs R.A."/>
            <person name="Weinstock G.M."/>
            <person name="Attaway T."/>
            <person name="Bell S."/>
            <person name="Buhay C.J."/>
            <person name="Chandrabose M.N."/>
            <person name="Chavez D."/>
            <person name="Clerk-Blankenburg K.P."/>
            <person name="Cree A."/>
            <person name="Dao M."/>
            <person name="Davis C."/>
            <person name="Chacko J."/>
            <person name="Dinh H."/>
            <person name="Dugan-Rocha S."/>
            <person name="Fowler G."/>
            <person name="Garner T.T."/>
            <person name="Garnes J."/>
            <person name="Gnirke A."/>
            <person name="Hawes A."/>
            <person name="Hernandez J."/>
            <person name="Hines S."/>
            <person name="Holder M."/>
            <person name="Hume J."/>
            <person name="Jhangiani S.N."/>
            <person name="Joshi V."/>
            <person name="Khan Z.M."/>
            <person name="Jackson L."/>
            <person name="Kovar C."/>
            <person name="Kowis A."/>
            <person name="Lee S."/>
            <person name="Lewis L.R."/>
            <person name="Margolis J."/>
            <person name="Morgan M."/>
            <person name="Nazareth L.V."/>
            <person name="Nguyen N."/>
            <person name="Okwuonu G."/>
            <person name="Parker D."/>
            <person name="Richards S."/>
            <person name="Ruiz S.J."/>
            <person name="Santibanez J."/>
            <person name="Savard J."/>
            <person name="Scherer S.E."/>
            <person name="Schneider B."/>
            <person name="Sodergren E."/>
            <person name="Tautz D."/>
            <person name="Vattahil S."/>
            <person name="Villasana D."/>
            <person name="White C.S."/>
            <person name="Wright R."/>
            <person name="Park Y."/>
            <person name="Beeman R.W."/>
            <person name="Lord J."/>
            <person name="Oppert B."/>
            <person name="Lorenzen M."/>
            <person name="Brown S."/>
            <person name="Wang L."/>
            <person name="Savard J."/>
            <person name="Tautz D."/>
            <person name="Richards S."/>
            <person name="Weinstock G."/>
            <person name="Gibbs R.A."/>
            <person name="Liu Y."/>
            <person name="Worley K."/>
            <person name="Weinstock G."/>
            <person name="Elsik C.G."/>
            <person name="Reese J.T."/>
            <person name="Elhaik E."/>
            <person name="Landan G."/>
            <person name="Graur D."/>
            <person name="Arensburger P."/>
            <person name="Atkinson P."/>
            <person name="Beeman R.W."/>
            <person name="Beidler J."/>
            <person name="Brown S.J."/>
            <person name="Demuth J.P."/>
            <person name="Drury D.W."/>
            <person name="Du Y.Z."/>
            <person name="Fujiwara H."/>
            <person name="Lorenzen M."/>
            <person name="Maselli V."/>
            <person name="Osanai M."/>
            <person name="Park Y."/>
            <person name="Robertson H.M."/>
            <person name="Tu Z."/>
            <person name="Wang J.J."/>
            <person name="Wang S."/>
            <person name="Richards S."/>
            <person name="Song H."/>
            <person name="Zhang L."/>
            <person name="Sodergren E."/>
            <person name="Werner D."/>
            <person name="Stanke M."/>
            <person name="Morgenstern B."/>
            <person name="Solovyev V."/>
            <person name="Kosarev P."/>
            <person name="Brown G."/>
            <person name="Chen H.C."/>
            <person name="Ermolaeva O."/>
            <person name="Hlavina W."/>
            <person name="Kapustin Y."/>
            <person name="Kiryutin B."/>
            <person name="Kitts P."/>
            <person name="Maglott D."/>
            <person name="Pruitt K."/>
            <person name="Sapojnikov V."/>
            <person name="Souvorov A."/>
            <person name="Mackey A.J."/>
            <person name="Waterhouse R.M."/>
            <person name="Wyder S."/>
            <person name="Zdobnov E.M."/>
            <person name="Zdobnov E.M."/>
            <person name="Wyder S."/>
            <person name="Kriventseva E.V."/>
            <person name="Kadowaki T."/>
            <person name="Bork P."/>
            <person name="Aranda M."/>
            <person name="Bao R."/>
            <person name="Beermann A."/>
            <person name="Berns N."/>
            <person name="Bolognesi R."/>
            <person name="Bonneton F."/>
            <person name="Bopp D."/>
            <person name="Brown S.J."/>
            <person name="Bucher G."/>
            <person name="Butts T."/>
            <person name="Chaumot A."/>
            <person name="Denell R.E."/>
            <person name="Ferrier D.E."/>
            <person name="Friedrich M."/>
            <person name="Gordon C.M."/>
            <person name="Jindra M."/>
            <person name="Klingler M."/>
            <person name="Lan Q."/>
            <person name="Lattorff H.M."/>
            <person name="Laudet V."/>
            <person name="von Levetsow C."/>
            <person name="Liu Z."/>
            <person name="Lutz R."/>
            <person name="Lynch J.A."/>
            <person name="da Fonseca R.N."/>
            <person name="Posnien N."/>
            <person name="Reuter R."/>
            <person name="Roth S."/>
            <person name="Savard J."/>
            <person name="Schinko J.B."/>
            <person name="Schmitt C."/>
            <person name="Schoppmeier M."/>
            <person name="Schroder R."/>
            <person name="Shippy T.D."/>
            <person name="Simonnet F."/>
            <person name="Marques-Souza H."/>
            <person name="Tautz D."/>
            <person name="Tomoyasu Y."/>
            <person name="Trauner J."/>
            <person name="Van der Zee M."/>
            <person name="Vervoort M."/>
            <person name="Wittkopp N."/>
            <person name="Wimmer E.A."/>
            <person name="Yang X."/>
            <person name="Jones A.K."/>
            <person name="Sattelle D.B."/>
            <person name="Ebert P.R."/>
            <person name="Nelson D."/>
            <person name="Scott J.G."/>
            <person name="Beeman R.W."/>
            <person name="Muthukrishnan S."/>
            <person name="Kramer K.J."/>
            <person name="Arakane Y."/>
            <person name="Beeman R.W."/>
            <person name="Zhu Q."/>
            <person name="Hogenkamp D."/>
            <person name="Dixit R."/>
            <person name="Oppert B."/>
            <person name="Jiang H."/>
            <person name="Zou Z."/>
            <person name="Marshall J."/>
            <person name="Elpidina E."/>
            <person name="Vinokurov K."/>
            <person name="Oppert C."/>
            <person name="Zou Z."/>
            <person name="Evans J."/>
            <person name="Lu Z."/>
            <person name="Zhao P."/>
            <person name="Sumathipala N."/>
            <person name="Altincicek B."/>
            <person name="Vilcinskas A."/>
            <person name="Williams M."/>
            <person name="Hultmark D."/>
            <person name="Hetru C."/>
            <person name="Jiang H."/>
            <person name="Grimmelikhuijzen C.J."/>
            <person name="Hauser F."/>
            <person name="Cazzamali G."/>
            <person name="Williamson M."/>
            <person name="Park Y."/>
            <person name="Li B."/>
            <person name="Tanaka Y."/>
            <person name="Predel R."/>
            <person name="Neupert S."/>
            <person name="Schachtner J."/>
            <person name="Verleyen P."/>
            <person name="Raible F."/>
            <person name="Bork P."/>
            <person name="Friedrich M."/>
            <person name="Walden K.K."/>
            <person name="Robertson H.M."/>
            <person name="Angeli S."/>
            <person name="Foret S."/>
            <person name="Bucher G."/>
            <person name="Schuetz S."/>
            <person name="Maleszka R."/>
            <person name="Wimmer E.A."/>
            <person name="Beeman R.W."/>
            <person name="Lorenzen M."/>
            <person name="Tomoyasu Y."/>
            <person name="Miller S.C."/>
            <person name="Grossmann D."/>
            <person name="Bucher G."/>
        </authorList>
    </citation>
    <scope>NUCLEOTIDE SEQUENCE [LARGE SCALE GENOMIC DNA]</scope>
    <source>
        <strain evidence="2 3">Georgia GA2</strain>
    </source>
</reference>
<feature type="region of interest" description="Disordered" evidence="1">
    <location>
        <begin position="1"/>
        <end position="26"/>
    </location>
</feature>
<accession>A0A139WFD1</accession>
<dbReference type="Proteomes" id="UP000007266">
    <property type="component" value="Linkage group 7"/>
</dbReference>
<dbReference type="InParanoid" id="A0A139WFD1"/>
<evidence type="ECO:0000256" key="1">
    <source>
        <dbReference type="SAM" id="MobiDB-lite"/>
    </source>
</evidence>